<dbReference type="InterPro" id="IPR017896">
    <property type="entry name" value="4Fe4S_Fe-S-bd"/>
</dbReference>
<keyword evidence="1" id="KW-0479">Metal-binding</keyword>
<proteinExistence type="predicted"/>
<evidence type="ECO:0000256" key="2">
    <source>
        <dbReference type="ARBA" id="ARBA00023004"/>
    </source>
</evidence>
<dbReference type="AlphaFoldDB" id="A0A6N3EGK7"/>
<evidence type="ECO:0000313" key="5">
    <source>
        <dbReference type="EMBL" id="VYU37683.1"/>
    </source>
</evidence>
<dbReference type="PROSITE" id="PS00198">
    <property type="entry name" value="4FE4S_FER_1"/>
    <property type="match status" value="1"/>
</dbReference>
<evidence type="ECO:0000256" key="3">
    <source>
        <dbReference type="ARBA" id="ARBA00023014"/>
    </source>
</evidence>
<protein>
    <submittedName>
        <fullName evidence="5">Ferredoxin</fullName>
    </submittedName>
</protein>
<sequence length="100" mass="10722">MNGKEADSSGIGIYKGDVSSEIKPCKDKAQDKVGAMAGLRWRFVVNGERCVKCGACAMDCPVQIIVEQPQQFFIGNGCIGCGDCYEICPVGAIERVKSNE</sequence>
<name>A0A6N3EGK7_9FIRM</name>
<dbReference type="PROSITE" id="PS51379">
    <property type="entry name" value="4FE4S_FER_2"/>
    <property type="match status" value="2"/>
</dbReference>
<evidence type="ECO:0000259" key="4">
    <source>
        <dbReference type="PROSITE" id="PS51379"/>
    </source>
</evidence>
<dbReference type="GO" id="GO:0051536">
    <property type="term" value="F:iron-sulfur cluster binding"/>
    <property type="evidence" value="ECO:0007669"/>
    <property type="project" value="UniProtKB-KW"/>
</dbReference>
<keyword evidence="3" id="KW-0411">Iron-sulfur</keyword>
<evidence type="ECO:0000256" key="1">
    <source>
        <dbReference type="ARBA" id="ARBA00022723"/>
    </source>
</evidence>
<keyword evidence="2" id="KW-0408">Iron</keyword>
<dbReference type="Gene3D" id="3.30.70.20">
    <property type="match status" value="2"/>
</dbReference>
<dbReference type="SUPFAM" id="SSF54862">
    <property type="entry name" value="4Fe-4S ferredoxins"/>
    <property type="match status" value="1"/>
</dbReference>
<dbReference type="Pfam" id="PF14697">
    <property type="entry name" value="Fer4_21"/>
    <property type="match status" value="1"/>
</dbReference>
<gene>
    <name evidence="5" type="ORF">VRLFYP33_01882</name>
</gene>
<dbReference type="EMBL" id="CACRUX010000067">
    <property type="protein sequence ID" value="VYU37683.1"/>
    <property type="molecule type" value="Genomic_DNA"/>
</dbReference>
<reference evidence="5" key="1">
    <citation type="submission" date="2019-11" db="EMBL/GenBank/DDBJ databases">
        <authorList>
            <person name="Feng L."/>
        </authorList>
    </citation>
    <scope>NUCLEOTIDE SEQUENCE</scope>
    <source>
        <strain evidence="5">VrattiLFYP33</strain>
    </source>
</reference>
<dbReference type="GO" id="GO:0046872">
    <property type="term" value="F:metal ion binding"/>
    <property type="evidence" value="ECO:0007669"/>
    <property type="project" value="UniProtKB-KW"/>
</dbReference>
<organism evidence="5">
    <name type="scientific">Veillonella ratti</name>
    <dbReference type="NCBI Taxonomy" id="103892"/>
    <lineage>
        <taxon>Bacteria</taxon>
        <taxon>Bacillati</taxon>
        <taxon>Bacillota</taxon>
        <taxon>Negativicutes</taxon>
        <taxon>Veillonellales</taxon>
        <taxon>Veillonellaceae</taxon>
        <taxon>Veillonella</taxon>
    </lineage>
</organism>
<feature type="domain" description="4Fe-4S ferredoxin-type" evidence="4">
    <location>
        <begin position="41"/>
        <end position="70"/>
    </location>
</feature>
<feature type="domain" description="4Fe-4S ferredoxin-type" evidence="4">
    <location>
        <begin position="78"/>
        <end position="98"/>
    </location>
</feature>
<dbReference type="InterPro" id="IPR017900">
    <property type="entry name" value="4Fe4S_Fe_S_CS"/>
</dbReference>
<accession>A0A6N3EGK7</accession>